<dbReference type="Proteomes" id="UP000596742">
    <property type="component" value="Unassembled WGS sequence"/>
</dbReference>
<keyword evidence="1" id="KW-0472">Membrane</keyword>
<evidence type="ECO:0000313" key="3">
    <source>
        <dbReference type="Proteomes" id="UP000596742"/>
    </source>
</evidence>
<comment type="caution">
    <text evidence="2">The sequence shown here is derived from an EMBL/GenBank/DDBJ whole genome shotgun (WGS) entry which is preliminary data.</text>
</comment>
<dbReference type="OrthoDB" id="6177268at2759"/>
<keyword evidence="1" id="KW-0812">Transmembrane</keyword>
<accession>A0A8B6DB11</accession>
<evidence type="ECO:0000256" key="1">
    <source>
        <dbReference type="SAM" id="Phobius"/>
    </source>
</evidence>
<reference evidence="2" key="1">
    <citation type="submission" date="2018-11" db="EMBL/GenBank/DDBJ databases">
        <authorList>
            <person name="Alioto T."/>
            <person name="Alioto T."/>
        </authorList>
    </citation>
    <scope>NUCLEOTIDE SEQUENCE</scope>
</reference>
<dbReference type="EMBL" id="UYJE01003105">
    <property type="protein sequence ID" value="VDI16594.1"/>
    <property type="molecule type" value="Genomic_DNA"/>
</dbReference>
<dbReference type="AlphaFoldDB" id="A0A8B6DB11"/>
<sequence length="372" mass="42461">MALQLEIIDKATERVKMCSDTKEITLDAAQNITQLRVLKDGNSCTLTKRILNECGVKAGGVAYYHFGVKNTCVETIYFQNQMTISYMYLISRGIKGDNAVDARVGQKINTISCGDPHQKGSHYKLFDWMINNTTKLTARYQTVPRFRKTTRLTSTTRPTTSVCRNKYRHRHRQRHTSKTYTKATIPIPHTTRPTTTVYVTKHRYRYIQRYGQRYRQRYRSKTYTKATTIPQGFGIPLAVVIACFATVVLKAKCNDMTRVKRKTYADMVLQKSSAPPVTNEIPEYDNACLCLHQFDTVPYRQRAGQPNETDTNDIVDRNAAICQDGYATKTALFSSAENVNETSEPPENLATVDLPTYEEARFLSNCLYETSL</sequence>
<gene>
    <name evidence="2" type="ORF">MGAL_10B076287</name>
</gene>
<proteinExistence type="predicted"/>
<organism evidence="2 3">
    <name type="scientific">Mytilus galloprovincialis</name>
    <name type="common">Mediterranean mussel</name>
    <dbReference type="NCBI Taxonomy" id="29158"/>
    <lineage>
        <taxon>Eukaryota</taxon>
        <taxon>Metazoa</taxon>
        <taxon>Spiralia</taxon>
        <taxon>Lophotrochozoa</taxon>
        <taxon>Mollusca</taxon>
        <taxon>Bivalvia</taxon>
        <taxon>Autobranchia</taxon>
        <taxon>Pteriomorphia</taxon>
        <taxon>Mytilida</taxon>
        <taxon>Mytiloidea</taxon>
        <taxon>Mytilidae</taxon>
        <taxon>Mytilinae</taxon>
        <taxon>Mytilus</taxon>
    </lineage>
</organism>
<keyword evidence="3" id="KW-1185">Reference proteome</keyword>
<name>A0A8B6DB11_MYTGA</name>
<feature type="transmembrane region" description="Helical" evidence="1">
    <location>
        <begin position="233"/>
        <end position="251"/>
    </location>
</feature>
<evidence type="ECO:0000313" key="2">
    <source>
        <dbReference type="EMBL" id="VDI16594.1"/>
    </source>
</evidence>
<keyword evidence="1" id="KW-1133">Transmembrane helix</keyword>
<protein>
    <submittedName>
        <fullName evidence="2">Uncharacterized protein</fullName>
    </submittedName>
</protein>